<dbReference type="SMART" id="SM00327">
    <property type="entry name" value="VWA"/>
    <property type="match status" value="1"/>
</dbReference>
<name>Q1ILA5_KORVE</name>
<evidence type="ECO:0000313" key="4">
    <source>
        <dbReference type="Proteomes" id="UP000002432"/>
    </source>
</evidence>
<reference evidence="3 4" key="1">
    <citation type="journal article" date="2009" name="Appl. Environ. Microbiol.">
        <title>Three genomes from the phylum Acidobacteria provide insight into the lifestyles of these microorganisms in soils.</title>
        <authorList>
            <person name="Ward N.L."/>
            <person name="Challacombe J.F."/>
            <person name="Janssen P.H."/>
            <person name="Henrissat B."/>
            <person name="Coutinho P.M."/>
            <person name="Wu M."/>
            <person name="Xie G."/>
            <person name="Haft D.H."/>
            <person name="Sait M."/>
            <person name="Badger J."/>
            <person name="Barabote R.D."/>
            <person name="Bradley B."/>
            <person name="Brettin T.S."/>
            <person name="Brinkac L.M."/>
            <person name="Bruce D."/>
            <person name="Creasy T."/>
            <person name="Daugherty S.C."/>
            <person name="Davidsen T.M."/>
            <person name="DeBoy R.T."/>
            <person name="Detter J.C."/>
            <person name="Dodson R.J."/>
            <person name="Durkin A.S."/>
            <person name="Ganapathy A."/>
            <person name="Gwinn-Giglio M."/>
            <person name="Han C.S."/>
            <person name="Khouri H."/>
            <person name="Kiss H."/>
            <person name="Kothari S.P."/>
            <person name="Madupu R."/>
            <person name="Nelson K.E."/>
            <person name="Nelson W.C."/>
            <person name="Paulsen I."/>
            <person name="Penn K."/>
            <person name="Ren Q."/>
            <person name="Rosovitz M.J."/>
            <person name="Selengut J.D."/>
            <person name="Shrivastava S."/>
            <person name="Sullivan S.A."/>
            <person name="Tapia R."/>
            <person name="Thompson L.S."/>
            <person name="Watkins K.L."/>
            <person name="Yang Q."/>
            <person name="Yu C."/>
            <person name="Zafar N."/>
            <person name="Zhou L."/>
            <person name="Kuske C.R."/>
        </authorList>
    </citation>
    <scope>NUCLEOTIDE SEQUENCE [LARGE SCALE GENOMIC DNA]</scope>
    <source>
        <strain evidence="3 4">Ellin345</strain>
    </source>
</reference>
<dbReference type="NCBIfam" id="TIGR03436">
    <property type="entry name" value="acidobact_VWFA"/>
    <property type="match status" value="1"/>
</dbReference>
<dbReference type="Pfam" id="PF00092">
    <property type="entry name" value="VWA"/>
    <property type="match status" value="1"/>
</dbReference>
<sequence length="356" mass="39242">MAVAQQPAELPSAPSATLQQQQQKDAAAQAAANPAPQQSSSPALPLPAIPKDAPSAPAPKPPTPQNDAKADTPSDDQAITKIVVGVNEVNVIFTVTDKRNRFVKDLSQPDFKFVDDGKPVASIRDFRKETNLPLRVGLLIDSSNSIRDRFKFEQESAIEFLNQIIRPKFDKAFVIGFDTTAEVTQDFTDDTDLLGKGVRMLRPGGGTAMYDAIYYACRDKLLKENGNTAMRKAMILLSDGEDNQSRVTREEAVEMAQRAEVIIYAISTNTSGLKLRGDKVLERFAEATGGRAFFPFKISDVANAFSEIQDELRSQYAVSYVPADFKKDGHYRAIEIAADNKKYKVRARKGYYAPKN</sequence>
<evidence type="ECO:0000256" key="1">
    <source>
        <dbReference type="SAM" id="MobiDB-lite"/>
    </source>
</evidence>
<organism evidence="3 4">
    <name type="scientific">Koribacter versatilis (strain Ellin345)</name>
    <dbReference type="NCBI Taxonomy" id="204669"/>
    <lineage>
        <taxon>Bacteria</taxon>
        <taxon>Pseudomonadati</taxon>
        <taxon>Acidobacteriota</taxon>
        <taxon>Terriglobia</taxon>
        <taxon>Terriglobales</taxon>
        <taxon>Candidatus Korobacteraceae</taxon>
        <taxon>Candidatus Korobacter</taxon>
    </lineage>
</organism>
<feature type="domain" description="VWFA" evidence="2">
    <location>
        <begin position="135"/>
        <end position="312"/>
    </location>
</feature>
<dbReference type="Proteomes" id="UP000002432">
    <property type="component" value="Chromosome"/>
</dbReference>
<gene>
    <name evidence="3" type="ordered locus">Acid345_3344</name>
</gene>
<evidence type="ECO:0000259" key="2">
    <source>
        <dbReference type="PROSITE" id="PS50234"/>
    </source>
</evidence>
<feature type="region of interest" description="Disordered" evidence="1">
    <location>
        <begin position="1"/>
        <end position="74"/>
    </location>
</feature>
<protein>
    <submittedName>
        <fullName evidence="3">von Willebrand factor, type A</fullName>
    </submittedName>
</protein>
<dbReference type="STRING" id="204669.Acid345_3344"/>
<dbReference type="KEGG" id="aba:Acid345_3344"/>
<keyword evidence="4" id="KW-1185">Reference proteome</keyword>
<proteinExistence type="predicted"/>
<dbReference type="CDD" id="cd00198">
    <property type="entry name" value="vWFA"/>
    <property type="match status" value="1"/>
</dbReference>
<dbReference type="EMBL" id="CP000360">
    <property type="protein sequence ID" value="ABF42345.1"/>
    <property type="molecule type" value="Genomic_DNA"/>
</dbReference>
<dbReference type="InterPro" id="IPR002035">
    <property type="entry name" value="VWF_A"/>
</dbReference>
<dbReference type="AlphaFoldDB" id="Q1ILA5"/>
<dbReference type="EnsemblBacteria" id="ABF42345">
    <property type="protein sequence ID" value="ABF42345"/>
    <property type="gene ID" value="Acid345_3344"/>
</dbReference>
<dbReference type="InterPro" id="IPR017802">
    <property type="entry name" value="VWFA-rel_acidobac-type"/>
</dbReference>
<dbReference type="HOGENOM" id="CLU_049429_0_0_0"/>
<dbReference type="SUPFAM" id="SSF53300">
    <property type="entry name" value="vWA-like"/>
    <property type="match status" value="1"/>
</dbReference>
<dbReference type="eggNOG" id="COG2304">
    <property type="taxonomic scope" value="Bacteria"/>
</dbReference>
<dbReference type="InterPro" id="IPR036465">
    <property type="entry name" value="vWFA_dom_sf"/>
</dbReference>
<accession>Q1ILA5</accession>
<dbReference type="PROSITE" id="PS50234">
    <property type="entry name" value="VWFA"/>
    <property type="match status" value="1"/>
</dbReference>
<dbReference type="Gene3D" id="3.40.50.410">
    <property type="entry name" value="von Willebrand factor, type A domain"/>
    <property type="match status" value="1"/>
</dbReference>
<evidence type="ECO:0000313" key="3">
    <source>
        <dbReference type="EMBL" id="ABF42345.1"/>
    </source>
</evidence>
<feature type="compositionally biased region" description="Low complexity" evidence="1">
    <location>
        <begin position="15"/>
        <end position="43"/>
    </location>
</feature>